<evidence type="ECO:0000313" key="4">
    <source>
        <dbReference type="EMBL" id="CAB4692305.1"/>
    </source>
</evidence>
<protein>
    <submittedName>
        <fullName evidence="4">Unannotated protein</fullName>
    </submittedName>
</protein>
<dbReference type="PANTHER" id="PTHR33279">
    <property type="entry name" value="SULFUR CARRIER PROTEIN YEDF-RELATED"/>
    <property type="match status" value="1"/>
</dbReference>
<name>A0A6J6P745_9ZZZZ</name>
<dbReference type="EMBL" id="CAEZXB010000008">
    <property type="protein sequence ID" value="CAB4674037.1"/>
    <property type="molecule type" value="Genomic_DNA"/>
</dbReference>
<evidence type="ECO:0000256" key="1">
    <source>
        <dbReference type="ARBA" id="ARBA00008984"/>
    </source>
</evidence>
<dbReference type="Gene3D" id="3.30.110.40">
    <property type="entry name" value="TusA-like domain"/>
    <property type="match status" value="1"/>
</dbReference>
<gene>
    <name evidence="3" type="ORF">UFOPK2342_00637</name>
    <name evidence="4" type="ORF">UFOPK2423_00657</name>
    <name evidence="5" type="ORF">UFOPK3266_00602</name>
    <name evidence="6" type="ORF">UFOPK4367_01119</name>
</gene>
<evidence type="ECO:0000259" key="2">
    <source>
        <dbReference type="PROSITE" id="PS01148"/>
    </source>
</evidence>
<dbReference type="PROSITE" id="PS01148">
    <property type="entry name" value="UPF0033"/>
    <property type="match status" value="1"/>
</dbReference>
<evidence type="ECO:0000313" key="5">
    <source>
        <dbReference type="EMBL" id="CAB4842319.1"/>
    </source>
</evidence>
<dbReference type="PANTHER" id="PTHR33279:SF6">
    <property type="entry name" value="SULFUR CARRIER PROTEIN YEDF-RELATED"/>
    <property type="match status" value="1"/>
</dbReference>
<dbReference type="InterPro" id="IPR001455">
    <property type="entry name" value="TusA-like"/>
</dbReference>
<dbReference type="EMBL" id="CAEZXN010000011">
    <property type="protein sequence ID" value="CAB4692305.1"/>
    <property type="molecule type" value="Genomic_DNA"/>
</dbReference>
<evidence type="ECO:0000313" key="3">
    <source>
        <dbReference type="EMBL" id="CAB4674037.1"/>
    </source>
</evidence>
<accession>A0A6J6P745</accession>
<evidence type="ECO:0000313" key="6">
    <source>
        <dbReference type="EMBL" id="CAB5076955.1"/>
    </source>
</evidence>
<dbReference type="AlphaFoldDB" id="A0A6J6P745"/>
<feature type="domain" description="UPF0033" evidence="2">
    <location>
        <begin position="8"/>
        <end position="32"/>
    </location>
</feature>
<organism evidence="4">
    <name type="scientific">freshwater metagenome</name>
    <dbReference type="NCBI Taxonomy" id="449393"/>
    <lineage>
        <taxon>unclassified sequences</taxon>
        <taxon>metagenomes</taxon>
        <taxon>ecological metagenomes</taxon>
    </lineage>
</organism>
<proteinExistence type="inferred from homology"/>
<dbReference type="SUPFAM" id="SSF64307">
    <property type="entry name" value="SirA-like"/>
    <property type="match status" value="1"/>
</dbReference>
<comment type="similarity">
    <text evidence="1">Belongs to the sulfur carrier protein TusA family.</text>
</comment>
<dbReference type="EMBL" id="CAFBRC010000080">
    <property type="protein sequence ID" value="CAB5076955.1"/>
    <property type="molecule type" value="Genomic_DNA"/>
</dbReference>
<dbReference type="EMBL" id="CAFBAA010000011">
    <property type="protein sequence ID" value="CAB4842319.1"/>
    <property type="molecule type" value="Genomic_DNA"/>
</dbReference>
<reference evidence="4" key="1">
    <citation type="submission" date="2020-05" db="EMBL/GenBank/DDBJ databases">
        <authorList>
            <person name="Chiriac C."/>
            <person name="Salcher M."/>
            <person name="Ghai R."/>
            <person name="Kavagutti S V."/>
        </authorList>
    </citation>
    <scope>NUCLEOTIDE SEQUENCE</scope>
</reference>
<dbReference type="Pfam" id="PF01206">
    <property type="entry name" value="TusA"/>
    <property type="match status" value="1"/>
</dbReference>
<dbReference type="CDD" id="cd00291">
    <property type="entry name" value="SirA_YedF_YeeD"/>
    <property type="match status" value="1"/>
</dbReference>
<sequence length="89" mass="9581">MSTPALEIDTSGLRCPLPVLALARRILEIPIGETIAMTSDDPAAGPDVHAWARMTGHTFLLEESSGNGKRFLVRREATHDPSNGLPEGF</sequence>
<dbReference type="InterPro" id="IPR036868">
    <property type="entry name" value="TusA-like_sf"/>
</dbReference>